<dbReference type="EMBL" id="KZ819603">
    <property type="protein sequence ID" value="PWN34779.1"/>
    <property type="molecule type" value="Genomic_DNA"/>
</dbReference>
<dbReference type="AlphaFoldDB" id="A0A316VAW4"/>
<sequence length="130" mass="14949">MPYHCWYCGESSDDYEFYLQHQVTASFTVHFRSGDSVTVHRASDEDGGCCKITSPHPGFYQNHIVTQKLVVWNDNGIPFILHRNPKTHANDTKRILALLMAFWAIGKVSFVHDVWLAGILLIVDEEKEER</sequence>
<organism evidence="2 3">
    <name type="scientific">Meira miltonrushii</name>
    <dbReference type="NCBI Taxonomy" id="1280837"/>
    <lineage>
        <taxon>Eukaryota</taxon>
        <taxon>Fungi</taxon>
        <taxon>Dikarya</taxon>
        <taxon>Basidiomycota</taxon>
        <taxon>Ustilaginomycotina</taxon>
        <taxon>Exobasidiomycetes</taxon>
        <taxon>Exobasidiales</taxon>
        <taxon>Brachybasidiaceae</taxon>
        <taxon>Meira</taxon>
    </lineage>
</organism>
<keyword evidence="1" id="KW-1133">Transmembrane helix</keyword>
<keyword evidence="1" id="KW-0472">Membrane</keyword>
<keyword evidence="1" id="KW-0812">Transmembrane</keyword>
<proteinExistence type="predicted"/>
<dbReference type="GeneID" id="37023464"/>
<evidence type="ECO:0000313" key="2">
    <source>
        <dbReference type="EMBL" id="PWN34779.1"/>
    </source>
</evidence>
<dbReference type="Proteomes" id="UP000245771">
    <property type="component" value="Unassembled WGS sequence"/>
</dbReference>
<keyword evidence="3" id="KW-1185">Reference proteome</keyword>
<protein>
    <submittedName>
        <fullName evidence="2">Uncharacterized protein</fullName>
    </submittedName>
</protein>
<feature type="transmembrane region" description="Helical" evidence="1">
    <location>
        <begin position="95"/>
        <end position="123"/>
    </location>
</feature>
<accession>A0A316VAW4</accession>
<evidence type="ECO:0000256" key="1">
    <source>
        <dbReference type="SAM" id="Phobius"/>
    </source>
</evidence>
<gene>
    <name evidence="2" type="ORF">FA14DRAFT_188833</name>
</gene>
<dbReference type="RefSeq" id="XP_025355081.1">
    <property type="nucleotide sequence ID" value="XM_025501683.1"/>
</dbReference>
<name>A0A316VAW4_9BASI</name>
<reference evidence="2 3" key="1">
    <citation type="journal article" date="2018" name="Mol. Biol. Evol.">
        <title>Broad Genomic Sampling Reveals a Smut Pathogenic Ancestry of the Fungal Clade Ustilaginomycotina.</title>
        <authorList>
            <person name="Kijpornyongpan T."/>
            <person name="Mondo S.J."/>
            <person name="Barry K."/>
            <person name="Sandor L."/>
            <person name="Lee J."/>
            <person name="Lipzen A."/>
            <person name="Pangilinan J."/>
            <person name="LaButti K."/>
            <person name="Hainaut M."/>
            <person name="Henrissat B."/>
            <person name="Grigoriev I.V."/>
            <person name="Spatafora J.W."/>
            <person name="Aime M.C."/>
        </authorList>
    </citation>
    <scope>NUCLEOTIDE SEQUENCE [LARGE SCALE GENOMIC DNA]</scope>
    <source>
        <strain evidence="2 3">MCA 3882</strain>
    </source>
</reference>
<evidence type="ECO:0000313" key="3">
    <source>
        <dbReference type="Proteomes" id="UP000245771"/>
    </source>
</evidence>
<dbReference type="InParanoid" id="A0A316VAW4"/>